<evidence type="ECO:0000256" key="1">
    <source>
        <dbReference type="SAM" id="MobiDB-lite"/>
    </source>
</evidence>
<comment type="caution">
    <text evidence="3">The sequence shown here is derived from an EMBL/GenBank/DDBJ whole genome shotgun (WGS) entry which is preliminary data.</text>
</comment>
<feature type="non-terminal residue" evidence="3">
    <location>
        <position position="1"/>
    </location>
</feature>
<evidence type="ECO:0000313" key="3">
    <source>
        <dbReference type="EMBL" id="KAF2083393.1"/>
    </source>
</evidence>
<feature type="compositionally biased region" description="Basic and acidic residues" evidence="1">
    <location>
        <begin position="121"/>
        <end position="135"/>
    </location>
</feature>
<proteinExistence type="predicted"/>
<keyword evidence="4" id="KW-1185">Reference proteome</keyword>
<feature type="compositionally biased region" description="Basic and acidic residues" evidence="1">
    <location>
        <begin position="242"/>
        <end position="262"/>
    </location>
</feature>
<dbReference type="InterPro" id="IPR019007">
    <property type="entry name" value="Wbp11/ELF5/Saf1_N"/>
</dbReference>
<evidence type="ECO:0000313" key="4">
    <source>
        <dbReference type="Proteomes" id="UP000799776"/>
    </source>
</evidence>
<name>A0A9P4HP58_9PEZI</name>
<gene>
    <name evidence="3" type="ORF">K490DRAFT_51803</name>
</gene>
<sequence length="290" mass="32601">VPMAKEKSVNPAAQARKQEKAKALKKSKAQVAAQRAERLAKRNPERLQRQIEDLQNAEKNGGLRPKDRETLNQLERDVKAIRKAREQLGDKAPQFRERHDFGDRGDRGEGRGRGGGVLGKRGRDGKRFDDGHESSDTDEDVANIPMPKDTPPPIPRNDRRPRKGNANDTPMGESRMPHALPAKPVSAEPAAPSKTVYAAAPQLRDFRKEANIFVPAAVKRKLDASKGKGKLLEPEQMDKLEKEGYGYQERKKSLVEESKEGLNLEEEQERFERELRAVEMEEVEDESFAG</sequence>
<protein>
    <recommendedName>
        <fullName evidence="2">Wbp11/ELF5/Saf1 N-terminal domain-containing protein</fullName>
    </recommendedName>
</protein>
<dbReference type="GO" id="GO:0006396">
    <property type="term" value="P:RNA processing"/>
    <property type="evidence" value="ECO:0007669"/>
    <property type="project" value="InterPro"/>
</dbReference>
<dbReference type="Proteomes" id="UP000799776">
    <property type="component" value="Unassembled WGS sequence"/>
</dbReference>
<feature type="compositionally biased region" description="Basic and acidic residues" evidence="1">
    <location>
        <begin position="64"/>
        <end position="112"/>
    </location>
</feature>
<accession>A0A9P4HP58</accession>
<organism evidence="3 4">
    <name type="scientific">Saccharata proteae CBS 121410</name>
    <dbReference type="NCBI Taxonomy" id="1314787"/>
    <lineage>
        <taxon>Eukaryota</taxon>
        <taxon>Fungi</taxon>
        <taxon>Dikarya</taxon>
        <taxon>Ascomycota</taxon>
        <taxon>Pezizomycotina</taxon>
        <taxon>Dothideomycetes</taxon>
        <taxon>Dothideomycetes incertae sedis</taxon>
        <taxon>Botryosphaeriales</taxon>
        <taxon>Saccharataceae</taxon>
        <taxon>Saccharata</taxon>
    </lineage>
</organism>
<feature type="region of interest" description="Disordered" evidence="1">
    <location>
        <begin position="242"/>
        <end position="269"/>
    </location>
</feature>
<reference evidence="3" key="1">
    <citation type="journal article" date="2020" name="Stud. Mycol.">
        <title>101 Dothideomycetes genomes: a test case for predicting lifestyles and emergence of pathogens.</title>
        <authorList>
            <person name="Haridas S."/>
            <person name="Albert R."/>
            <person name="Binder M."/>
            <person name="Bloem J."/>
            <person name="Labutti K."/>
            <person name="Salamov A."/>
            <person name="Andreopoulos B."/>
            <person name="Baker S."/>
            <person name="Barry K."/>
            <person name="Bills G."/>
            <person name="Bluhm B."/>
            <person name="Cannon C."/>
            <person name="Castanera R."/>
            <person name="Culley D."/>
            <person name="Daum C."/>
            <person name="Ezra D."/>
            <person name="Gonzalez J."/>
            <person name="Henrissat B."/>
            <person name="Kuo A."/>
            <person name="Liang C."/>
            <person name="Lipzen A."/>
            <person name="Lutzoni F."/>
            <person name="Magnuson J."/>
            <person name="Mondo S."/>
            <person name="Nolan M."/>
            <person name="Ohm R."/>
            <person name="Pangilinan J."/>
            <person name="Park H.-J."/>
            <person name="Ramirez L."/>
            <person name="Alfaro M."/>
            <person name="Sun H."/>
            <person name="Tritt A."/>
            <person name="Yoshinaga Y."/>
            <person name="Zwiers L.-H."/>
            <person name="Turgeon B."/>
            <person name="Goodwin S."/>
            <person name="Spatafora J."/>
            <person name="Crous P."/>
            <person name="Grigoriev I."/>
        </authorList>
    </citation>
    <scope>NUCLEOTIDE SEQUENCE</scope>
    <source>
        <strain evidence="3">CBS 121410</strain>
    </source>
</reference>
<dbReference type="Pfam" id="PF09429">
    <property type="entry name" value="Wbp11"/>
    <property type="match status" value="1"/>
</dbReference>
<feature type="region of interest" description="Disordered" evidence="1">
    <location>
        <begin position="1"/>
        <end position="194"/>
    </location>
</feature>
<dbReference type="AlphaFoldDB" id="A0A9P4HP58"/>
<dbReference type="OrthoDB" id="5597581at2759"/>
<evidence type="ECO:0000259" key="2">
    <source>
        <dbReference type="Pfam" id="PF09429"/>
    </source>
</evidence>
<feature type="compositionally biased region" description="Basic and acidic residues" evidence="1">
    <location>
        <begin position="35"/>
        <end position="52"/>
    </location>
</feature>
<feature type="domain" description="Wbp11/ELF5/Saf1 N-terminal" evidence="2">
    <location>
        <begin position="6"/>
        <end position="83"/>
    </location>
</feature>
<dbReference type="EMBL" id="ML978792">
    <property type="protein sequence ID" value="KAF2083393.1"/>
    <property type="molecule type" value="Genomic_DNA"/>
</dbReference>